<dbReference type="WBParaSite" id="SMTH1_18960.1">
    <property type="protein sequence ID" value="SMTH1_18960.1"/>
    <property type="gene ID" value="SMTH1_18960"/>
</dbReference>
<reference evidence="2" key="1">
    <citation type="submission" date="2023-11" db="UniProtKB">
        <authorList>
            <consortium name="WormBaseParasite"/>
        </authorList>
    </citation>
    <scope>IDENTIFICATION</scope>
</reference>
<proteinExistence type="predicted"/>
<sequence length="67" mass="7764">MVAKASVNILQSQSSTCDYRFVGRWYKVVVPRLWLLKLLSFSPQIRWTLSTVVIGGELSHNEWLQVQ</sequence>
<dbReference type="Proteomes" id="UP000050791">
    <property type="component" value="Unassembled WGS sequence"/>
</dbReference>
<accession>A0AA85AYQ3</accession>
<name>A0AA85AYQ3_9TREM</name>
<evidence type="ECO:0000313" key="1">
    <source>
        <dbReference type="Proteomes" id="UP000050791"/>
    </source>
</evidence>
<dbReference type="AlphaFoldDB" id="A0AA85AYQ3"/>
<organism evidence="1 2">
    <name type="scientific">Schistosoma mattheei</name>
    <dbReference type="NCBI Taxonomy" id="31246"/>
    <lineage>
        <taxon>Eukaryota</taxon>
        <taxon>Metazoa</taxon>
        <taxon>Spiralia</taxon>
        <taxon>Lophotrochozoa</taxon>
        <taxon>Platyhelminthes</taxon>
        <taxon>Trematoda</taxon>
        <taxon>Digenea</taxon>
        <taxon>Strigeidida</taxon>
        <taxon>Schistosomatoidea</taxon>
        <taxon>Schistosomatidae</taxon>
        <taxon>Schistosoma</taxon>
    </lineage>
</organism>
<protein>
    <submittedName>
        <fullName evidence="2">Uncharacterized protein</fullName>
    </submittedName>
</protein>
<evidence type="ECO:0000313" key="2">
    <source>
        <dbReference type="WBParaSite" id="SMTH1_18960.1"/>
    </source>
</evidence>